<dbReference type="EMBL" id="FUWP01000040">
    <property type="protein sequence ID" value="SKA57335.1"/>
    <property type="molecule type" value="Genomic_DNA"/>
</dbReference>
<dbReference type="Proteomes" id="UP000191116">
    <property type="component" value="Unassembled WGS sequence"/>
</dbReference>
<gene>
    <name evidence="3" type="ORF">CZ814_03853</name>
</gene>
<dbReference type="RefSeq" id="WP_080176509.1">
    <property type="nucleotide sequence ID" value="NZ_AP024855.1"/>
</dbReference>
<evidence type="ECO:0000256" key="1">
    <source>
        <dbReference type="SAM" id="Coils"/>
    </source>
</evidence>
<evidence type="ECO:0000256" key="2">
    <source>
        <dbReference type="SAM" id="MobiDB-lite"/>
    </source>
</evidence>
<evidence type="ECO:0000313" key="3">
    <source>
        <dbReference type="EMBL" id="SKA57335.1"/>
    </source>
</evidence>
<organism evidence="3 4">
    <name type="scientific">Photobacterium toruni</name>
    <dbReference type="NCBI Taxonomy" id="1935446"/>
    <lineage>
        <taxon>Bacteria</taxon>
        <taxon>Pseudomonadati</taxon>
        <taxon>Pseudomonadota</taxon>
        <taxon>Gammaproteobacteria</taxon>
        <taxon>Vibrionales</taxon>
        <taxon>Vibrionaceae</taxon>
        <taxon>Photobacterium</taxon>
    </lineage>
</organism>
<name>A0A1T4UXG7_9GAMM</name>
<feature type="compositionally biased region" description="Basic and acidic residues" evidence="2">
    <location>
        <begin position="72"/>
        <end position="82"/>
    </location>
</feature>
<evidence type="ECO:0000313" key="4">
    <source>
        <dbReference type="Proteomes" id="UP000191116"/>
    </source>
</evidence>
<reference evidence="3 4" key="1">
    <citation type="submission" date="2017-02" db="EMBL/GenBank/DDBJ databases">
        <authorList>
            <person name="Peterson S.W."/>
        </authorList>
    </citation>
    <scope>NUCLEOTIDE SEQUENCE [LARGE SCALE GENOMIC DNA]</scope>
    <source>
        <strain evidence="3 4">CECT 9189</strain>
    </source>
</reference>
<sequence>MSKKEDTLYALEAALERILQQQTKRIPSTRKLSVRAVEEEANLGNGSGYYYPEIIAKIKKEKINLPSHSKNPTKDVSPKLRDRIKKETKIKEKYKQEKNVLKALVSKMATDHHHFNDALRKANAKIDELEKINTELRNQLAYFKRNKIKNIN</sequence>
<dbReference type="OrthoDB" id="6291935at2"/>
<feature type="coiled-coil region" evidence="1">
    <location>
        <begin position="112"/>
        <end position="146"/>
    </location>
</feature>
<accession>A0A1T4UXG7</accession>
<feature type="region of interest" description="Disordered" evidence="2">
    <location>
        <begin position="62"/>
        <end position="82"/>
    </location>
</feature>
<keyword evidence="1" id="KW-0175">Coiled coil</keyword>
<dbReference type="AlphaFoldDB" id="A0A1T4UXG7"/>
<proteinExistence type="predicted"/>
<protein>
    <submittedName>
        <fullName evidence="3">Uncharacterized protein</fullName>
    </submittedName>
</protein>